<feature type="region of interest" description="Disordered" evidence="1">
    <location>
        <begin position="83"/>
        <end position="158"/>
    </location>
</feature>
<reference evidence="2 3" key="1">
    <citation type="journal article" date="2019" name="Sci. Rep.">
        <title>A high-quality genome of Eragrostis curvula grass provides insights into Poaceae evolution and supports new strategies to enhance forage quality.</title>
        <authorList>
            <person name="Carballo J."/>
            <person name="Santos B.A.C.M."/>
            <person name="Zappacosta D."/>
            <person name="Garbus I."/>
            <person name="Selva J.P."/>
            <person name="Gallo C.A."/>
            <person name="Diaz A."/>
            <person name="Albertini E."/>
            <person name="Caccamo M."/>
            <person name="Echenique V."/>
        </authorList>
    </citation>
    <scope>NUCLEOTIDE SEQUENCE [LARGE SCALE GENOMIC DNA]</scope>
    <source>
        <strain evidence="3">cv. Victoria</strain>
        <tissue evidence="2">Leaf</tissue>
    </source>
</reference>
<gene>
    <name evidence="2" type="ORF">EJB05_36500</name>
</gene>
<evidence type="ECO:0000313" key="3">
    <source>
        <dbReference type="Proteomes" id="UP000324897"/>
    </source>
</evidence>
<feature type="compositionally biased region" description="Low complexity" evidence="1">
    <location>
        <begin position="93"/>
        <end position="116"/>
    </location>
</feature>
<protein>
    <submittedName>
        <fullName evidence="2">Uncharacterized protein</fullName>
    </submittedName>
</protein>
<proteinExistence type="predicted"/>
<dbReference type="Proteomes" id="UP000324897">
    <property type="component" value="Chromosome 7"/>
</dbReference>
<evidence type="ECO:0000313" key="2">
    <source>
        <dbReference type="EMBL" id="TVU20296.1"/>
    </source>
</evidence>
<accession>A0A5J9U9R6</accession>
<dbReference type="OrthoDB" id="694652at2759"/>
<dbReference type="Gramene" id="TVU20296">
    <property type="protein sequence ID" value="TVU20296"/>
    <property type="gene ID" value="EJB05_36500"/>
</dbReference>
<feature type="non-terminal residue" evidence="2">
    <location>
        <position position="1"/>
    </location>
</feature>
<dbReference type="AlphaFoldDB" id="A0A5J9U9R6"/>
<comment type="caution">
    <text evidence="2">The sequence shown here is derived from an EMBL/GenBank/DDBJ whole genome shotgun (WGS) entry which is preliminary data.</text>
</comment>
<dbReference type="EMBL" id="RWGY01000029">
    <property type="protein sequence ID" value="TVU20296.1"/>
    <property type="molecule type" value="Genomic_DNA"/>
</dbReference>
<keyword evidence="3" id="KW-1185">Reference proteome</keyword>
<evidence type="ECO:0000256" key="1">
    <source>
        <dbReference type="SAM" id="MobiDB-lite"/>
    </source>
</evidence>
<feature type="compositionally biased region" description="Basic and acidic residues" evidence="1">
    <location>
        <begin position="125"/>
        <end position="158"/>
    </location>
</feature>
<sequence length="158" mass="16244">MSDARHDHHQRHLSGGDFQFHEDDLASLFAQRPEAGTPMQQPWFTDYLHASAATPLDYDSFAGEFDVPAAEEVKRELAVDTGAAASGGGIPGGAASSAPLTPNSMSLSSTSSEACGAGAGAGEEAAGKCKKEEGEGEESKEGSAAKADGDMDDKNKKG</sequence>
<name>A0A5J9U9R6_9POAL</name>
<organism evidence="2 3">
    <name type="scientific">Eragrostis curvula</name>
    <name type="common">weeping love grass</name>
    <dbReference type="NCBI Taxonomy" id="38414"/>
    <lineage>
        <taxon>Eukaryota</taxon>
        <taxon>Viridiplantae</taxon>
        <taxon>Streptophyta</taxon>
        <taxon>Embryophyta</taxon>
        <taxon>Tracheophyta</taxon>
        <taxon>Spermatophyta</taxon>
        <taxon>Magnoliopsida</taxon>
        <taxon>Liliopsida</taxon>
        <taxon>Poales</taxon>
        <taxon>Poaceae</taxon>
        <taxon>PACMAD clade</taxon>
        <taxon>Chloridoideae</taxon>
        <taxon>Eragrostideae</taxon>
        <taxon>Eragrostidinae</taxon>
        <taxon>Eragrostis</taxon>
    </lineage>
</organism>